<dbReference type="Ensembl" id="ENSVURT00010024689.1">
    <property type="protein sequence ID" value="ENSVURP00010021681.1"/>
    <property type="gene ID" value="ENSVURG00010016553.1"/>
</dbReference>
<reference evidence="4" key="1">
    <citation type="submission" date="2018-12" db="EMBL/GenBank/DDBJ databases">
        <authorList>
            <person name="Yazar S."/>
        </authorList>
    </citation>
    <scope>NUCLEOTIDE SEQUENCE [LARGE SCALE GENOMIC DNA]</scope>
</reference>
<evidence type="ECO:0000313" key="4">
    <source>
        <dbReference type="Proteomes" id="UP000314987"/>
    </source>
</evidence>
<dbReference type="PANTHER" id="PTHR46348">
    <property type="entry name" value="DELETED IN LUNG AND ESOPHAGEAL CANCER PROTEIN 1"/>
    <property type="match status" value="1"/>
</dbReference>
<dbReference type="InterPro" id="IPR013783">
    <property type="entry name" value="Ig-like_fold"/>
</dbReference>
<reference evidence="3" key="2">
    <citation type="submission" date="2025-08" db="UniProtKB">
        <authorList>
            <consortium name="Ensembl"/>
        </authorList>
    </citation>
    <scope>IDENTIFICATION</scope>
</reference>
<dbReference type="GO" id="GO:0005929">
    <property type="term" value="C:cilium"/>
    <property type="evidence" value="ECO:0007669"/>
    <property type="project" value="TreeGrafter"/>
</dbReference>
<feature type="domain" description="Deleted in lung and esophageal cancer protein 1 Ig-like" evidence="2">
    <location>
        <begin position="220"/>
        <end position="303"/>
    </location>
</feature>
<evidence type="ECO:0000256" key="1">
    <source>
        <dbReference type="SAM" id="MobiDB-lite"/>
    </source>
</evidence>
<protein>
    <submittedName>
        <fullName evidence="3">DLEC1 cilia and flagella associated protein</fullName>
    </submittedName>
</protein>
<dbReference type="GO" id="GO:0015631">
    <property type="term" value="F:tubulin binding"/>
    <property type="evidence" value="ECO:0007669"/>
    <property type="project" value="TreeGrafter"/>
</dbReference>
<organism evidence="3 4">
    <name type="scientific">Vombatus ursinus</name>
    <name type="common">Common wombat</name>
    <dbReference type="NCBI Taxonomy" id="29139"/>
    <lineage>
        <taxon>Eukaryota</taxon>
        <taxon>Metazoa</taxon>
        <taxon>Chordata</taxon>
        <taxon>Craniata</taxon>
        <taxon>Vertebrata</taxon>
        <taxon>Euteleostomi</taxon>
        <taxon>Mammalia</taxon>
        <taxon>Metatheria</taxon>
        <taxon>Diprotodontia</taxon>
        <taxon>Vombatidae</taxon>
        <taxon>Vombatus</taxon>
    </lineage>
</organism>
<dbReference type="Pfam" id="PF23316">
    <property type="entry name" value="Ig_DLEC1_6th"/>
    <property type="match status" value="1"/>
</dbReference>
<keyword evidence="4" id="KW-1185">Reference proteome</keyword>
<dbReference type="PANTHER" id="PTHR46348:SF1">
    <property type="entry name" value="DELETED IN LUNG AND ESOPHAGEAL CANCER PROTEIN 1"/>
    <property type="match status" value="1"/>
</dbReference>
<reference evidence="3" key="3">
    <citation type="submission" date="2025-09" db="UniProtKB">
        <authorList>
            <consortium name="Ensembl"/>
        </authorList>
    </citation>
    <scope>IDENTIFICATION</scope>
</reference>
<dbReference type="Proteomes" id="UP000314987">
    <property type="component" value="Unassembled WGS sequence"/>
</dbReference>
<dbReference type="GeneTree" id="ENSGT00390000006098"/>
<accession>A0A4X2LHU3</accession>
<dbReference type="GO" id="GO:0008285">
    <property type="term" value="P:negative regulation of cell population proliferation"/>
    <property type="evidence" value="ECO:0007669"/>
    <property type="project" value="InterPro"/>
</dbReference>
<dbReference type="Gene3D" id="2.60.40.10">
    <property type="entry name" value="Immunoglobulins"/>
    <property type="match status" value="7"/>
</dbReference>
<dbReference type="GO" id="GO:0005737">
    <property type="term" value="C:cytoplasm"/>
    <property type="evidence" value="ECO:0007669"/>
    <property type="project" value="TreeGrafter"/>
</dbReference>
<dbReference type="Pfam" id="PF23277">
    <property type="entry name" value="Ig_Dlec1_1"/>
    <property type="match status" value="1"/>
</dbReference>
<feature type="compositionally biased region" description="Low complexity" evidence="1">
    <location>
        <begin position="1176"/>
        <end position="1193"/>
    </location>
</feature>
<evidence type="ECO:0000259" key="2">
    <source>
        <dbReference type="Pfam" id="PF23277"/>
    </source>
</evidence>
<feature type="region of interest" description="Disordered" evidence="1">
    <location>
        <begin position="1167"/>
        <end position="1206"/>
    </location>
</feature>
<dbReference type="InterPro" id="IPR059041">
    <property type="entry name" value="Ig_DLEC1_1"/>
</dbReference>
<evidence type="ECO:0000313" key="3">
    <source>
        <dbReference type="Ensembl" id="ENSVURP00010021681.1"/>
    </source>
</evidence>
<dbReference type="InterPro" id="IPR033304">
    <property type="entry name" value="DLEC1"/>
</dbReference>
<dbReference type="OMA" id="LIKYTWE"/>
<sequence length="1594" mass="177109">MVERHIIQARARALAEEDRILNNIKAQGFGTAYLPPVRSTFRWCVDGELLRKSSLICPGDYIRDPLPFSRAPKGDSEPECYKMTFSSRQHSVGADNVQVTEMASKEKLPAIPSEVSLSTLTKCSTPDVKPPKVVKTYHFPKNKMWVNHLNTTQRVQERRLLARLENQHSFLKNPRFFPPNTVDGGKSLILPVKKTGAVGDERNVEFSARNFDDAPVFLPKPSVAFFTDYVIGPVYEIVLELQNVTSTSRPLRVLPPSTPYFSLGLGKFPGKGGLVAPGMICQYTVRFAPDSLGDFDDFILVETQAARTLVIPLQARRSPPILTLALSLDCGYCLVGGIKMTRFICKNVGLSTGRFCIMPKSSWPPPSFRAVAKVGFVEQAPFGILPAVFELVPGQELLLEVLFLPTSLETVEKSFIIVCDNCQIKEVIISGTGQLAALELLYVSGEASHPEPGELTDLTAQHFIRFGSQNIQTTTSKHLVVRNLTHVALPFHWQIVKPNLLPLMLGEIWRSKDIKYYPDSETAFYVTPGKGSLQPHADHEFILSFSPEQLKNYHSVIQIVLEEVPVPIGLENENICELPYAMDDIIALEIEVKGSVEPFQILLEPYAIIIPGENYIGVNVKKDFKMWNNSKSAIRYTWEKISDCHIVEVEPYTGVIDPNEKGEFELNFTGGVPGVTSQELLCKIERSPVPVVLHIEAAFKGPTLSIDVSALQLGLVRLGKKAVGFVSIQNTSQLPAKWKMRESPACLKERKEKVSPFIIRPPRGRIPPLGQLRVTVLFEAKCCRSLRTVLELQVENGEPSYLPVYGEVQRPYVYLMSSQLVLSDMYFGIPTEATVTLFNGTLLPTKFLWGKLLGTHSSLCLVDVCPRNGLLGPNEEKQVYLRFTAFTMDELTDLALLCHIEGVKKSLVLGISGKPKGLDVTFSIPQADGQSSEDQEPSSPQDLCLDFGSSVPLRCLLKRQLTLTNNSAIKASFSLEFDYFGVTEEIWAKKPRLPDVPPAMRHSVRIAKHMARRDLLDSIETLLSKEKGAAFFPHVSQGTLDAFQKLTVDITACSNMWGDYHDQLICKVGDLPPAIIAVHMGVVGCPITLFRTSHLADEPSQDRVVRFGTQISGGDTVSRTLRLNNSSPYDIRIDWETYSPEENEDKLLDFLVVYGTPFPLRDAAGVEMDSKEEPTSDSSFVASSSQSPASPDSTNPLETCGNRMGSGEDSFSPMAEGSPNIISVILQPHEGVRSDHPYTITPRQLVIPAAGSSSVHVSFTPMLLPGSVSKMVCKSYALGFMSLDNKIAREIPGKVKRPQNFDAELFRLDLQGLVRPARLSIEHDYDGGMVFYLQASDLIPANPLTGVLPERVITHRLKVNNFTDLAHCFGLLVAPPFSVTGINPEYNRRILDREVEDEEEEPARDQFVLNPQQNMLIEVSFTLSLELLTYQKLPSDQMLPGVTILQDEDGARKMEFSQELVLEYANKTTQVVPLLAIVSIPSLQLSTSWVDFGTCFVNETYTREVTLLNLSSCRSHWITLTDKQERHKAIFQVYPTSGVLEARKVNSPPTSTSLYIHFTASDSCEYEAVVTVDGILGEACILHMRGQGSYDEKY</sequence>
<proteinExistence type="predicted"/>
<name>A0A4X2LHU3_VOMUR</name>
<gene>
    <name evidence="3" type="primary">DLEC1</name>
</gene>